<evidence type="ECO:0000313" key="1">
    <source>
        <dbReference type="EMBL" id="GIY49544.1"/>
    </source>
</evidence>
<dbReference type="PANTHER" id="PTHR21771:SF1">
    <property type="entry name" value="MITOCHONDRIA-EATING PROTEIN"/>
    <property type="match status" value="1"/>
</dbReference>
<organism evidence="1 2">
    <name type="scientific">Caerostris darwini</name>
    <dbReference type="NCBI Taxonomy" id="1538125"/>
    <lineage>
        <taxon>Eukaryota</taxon>
        <taxon>Metazoa</taxon>
        <taxon>Ecdysozoa</taxon>
        <taxon>Arthropoda</taxon>
        <taxon>Chelicerata</taxon>
        <taxon>Arachnida</taxon>
        <taxon>Araneae</taxon>
        <taxon>Araneomorphae</taxon>
        <taxon>Entelegynae</taxon>
        <taxon>Araneoidea</taxon>
        <taxon>Araneidae</taxon>
        <taxon>Caerostris</taxon>
    </lineage>
</organism>
<evidence type="ECO:0008006" key="3">
    <source>
        <dbReference type="Google" id="ProtNLM"/>
    </source>
</evidence>
<dbReference type="GO" id="GO:0035694">
    <property type="term" value="P:mitochondrial protein catabolic process"/>
    <property type="evidence" value="ECO:0007669"/>
    <property type="project" value="InterPro"/>
</dbReference>
<sequence length="422" mass="48179">MLRIDRPAMFTTWTYKQAGHSVIDRGNRIRPERHNRKNIQKMTWRTNEWAKEFKDEVESRVGSMTIADVSPNVAIRRVLLLYENQEYREAANFINRLNYSTFKAILGELPIELFVDNMPHTLAILEALYARVFMADGLDMSLKLLRPDSVVMQMVKVFAMQQEESSSSMSTWVLDPKHPVVASCKKLLKVIVLSEPRIKKLISTRKRALEKSIKGLGQHGMVGTSENTLMNLHEALKLEFDRVIHRYKSAVQKLDELSLTPKQPVTRSISHGPAPIKASHQRQLSLRQEEIQERLIKNKTLLNVIEPTLNNHSMNTLLSILQRRIEMDKDALFQFTQLRKEVKDMSPNAVVASALMRFSQGCQQILELMKEFGDDDNDDSSSDISGYHSDSDSAIALSGSSAVSSNTNRAYKYNLLYRSGKL</sequence>
<protein>
    <recommendedName>
        <fullName evidence="3">Mitochondria-eating protein</fullName>
    </recommendedName>
</protein>
<name>A0AAV4TUI2_9ARAC</name>
<dbReference type="AlphaFoldDB" id="A0AAV4TUI2"/>
<proteinExistence type="predicted"/>
<accession>A0AAV4TUI2</accession>
<dbReference type="InterPro" id="IPR026169">
    <property type="entry name" value="MIEAP"/>
</dbReference>
<dbReference type="GO" id="GO:0035695">
    <property type="term" value="P:mitophagy by internal vacuole formation"/>
    <property type="evidence" value="ECO:0007669"/>
    <property type="project" value="TreeGrafter"/>
</dbReference>
<comment type="caution">
    <text evidence="1">The sequence shown here is derived from an EMBL/GenBank/DDBJ whole genome shotgun (WGS) entry which is preliminary data.</text>
</comment>
<gene>
    <name evidence="1" type="primary">AVEN_115211_1</name>
    <name evidence="1" type="ORF">CDAR_565211</name>
</gene>
<evidence type="ECO:0000313" key="2">
    <source>
        <dbReference type="Proteomes" id="UP001054837"/>
    </source>
</evidence>
<dbReference type="PANTHER" id="PTHR21771">
    <property type="entry name" value="MITOCHONDRIA-EATING PROTEIN-RELATED"/>
    <property type="match status" value="1"/>
</dbReference>
<dbReference type="Proteomes" id="UP001054837">
    <property type="component" value="Unassembled WGS sequence"/>
</dbReference>
<keyword evidence="2" id="KW-1185">Reference proteome</keyword>
<dbReference type="GO" id="GO:0005741">
    <property type="term" value="C:mitochondrial outer membrane"/>
    <property type="evidence" value="ECO:0007669"/>
    <property type="project" value="InterPro"/>
</dbReference>
<reference evidence="1 2" key="1">
    <citation type="submission" date="2021-06" db="EMBL/GenBank/DDBJ databases">
        <title>Caerostris darwini draft genome.</title>
        <authorList>
            <person name="Kono N."/>
            <person name="Arakawa K."/>
        </authorList>
    </citation>
    <scope>NUCLEOTIDE SEQUENCE [LARGE SCALE GENOMIC DNA]</scope>
</reference>
<dbReference type="EMBL" id="BPLQ01010246">
    <property type="protein sequence ID" value="GIY49544.1"/>
    <property type="molecule type" value="Genomic_DNA"/>
</dbReference>